<dbReference type="Gene3D" id="3.40.50.300">
    <property type="entry name" value="P-loop containing nucleotide triphosphate hydrolases"/>
    <property type="match status" value="1"/>
</dbReference>
<dbReference type="EMBL" id="HBEL01042980">
    <property type="protein sequence ID" value="CAD8423881.1"/>
    <property type="molecule type" value="Transcribed_RNA"/>
</dbReference>
<dbReference type="PROSITE" id="PS00211">
    <property type="entry name" value="ABC_TRANSPORTER_1"/>
    <property type="match status" value="1"/>
</dbReference>
<dbReference type="GO" id="GO:0016887">
    <property type="term" value="F:ATP hydrolysis activity"/>
    <property type="evidence" value="ECO:0007669"/>
    <property type="project" value="InterPro"/>
</dbReference>
<dbReference type="InterPro" id="IPR017871">
    <property type="entry name" value="ABC_transporter-like_CS"/>
</dbReference>
<protein>
    <recommendedName>
        <fullName evidence="3">ABC transporter domain-containing protein</fullName>
    </recommendedName>
</protein>
<dbReference type="InterPro" id="IPR027417">
    <property type="entry name" value="P-loop_NTPase"/>
</dbReference>
<keyword evidence="1" id="KW-0813">Transport</keyword>
<dbReference type="GO" id="GO:0005524">
    <property type="term" value="F:ATP binding"/>
    <property type="evidence" value="ECO:0007669"/>
    <property type="project" value="InterPro"/>
</dbReference>
<dbReference type="SUPFAM" id="SSF52540">
    <property type="entry name" value="P-loop containing nucleoside triphosphate hydrolases"/>
    <property type="match status" value="1"/>
</dbReference>
<dbReference type="GO" id="GO:0016020">
    <property type="term" value="C:membrane"/>
    <property type="evidence" value="ECO:0007669"/>
    <property type="project" value="InterPro"/>
</dbReference>
<reference evidence="4" key="1">
    <citation type="submission" date="2021-01" db="EMBL/GenBank/DDBJ databases">
        <authorList>
            <person name="Corre E."/>
            <person name="Pelletier E."/>
            <person name="Niang G."/>
            <person name="Scheremetjew M."/>
            <person name="Finn R."/>
            <person name="Kale V."/>
            <person name="Holt S."/>
            <person name="Cochrane G."/>
            <person name="Meng A."/>
            <person name="Brown T."/>
            <person name="Cohen L."/>
        </authorList>
    </citation>
    <scope>NUCLEOTIDE SEQUENCE</scope>
    <source>
        <strain evidence="4">CCAP1064/1</strain>
    </source>
</reference>
<dbReference type="GO" id="GO:0140359">
    <property type="term" value="F:ABC-type transporter activity"/>
    <property type="evidence" value="ECO:0007669"/>
    <property type="project" value="InterPro"/>
</dbReference>
<evidence type="ECO:0000256" key="2">
    <source>
        <dbReference type="ARBA" id="ARBA00022737"/>
    </source>
</evidence>
<sequence length="290" mass="32320">MDILCGQTIATSGTVYVEGREVRPSQISQIVSLCGQIDTIWPEMKVLTAIRIFLLCRGYNTRTSTTSKTVTDPYVAYLVRELGMEEMLLKKVKALSGGQKRRLAFLVSLIGNTRVVLVDEAMTGVDIQTRQMMWKILRNEISKRNRSVVVTTHDVSEVEQYCNTVGILHRGQLVEMGELRDIRKKWSDSIKLICLCANPAAVDTFREDVLLQKYADGNSGGVLEVQSCLIDVLSGSGLGKVVATFTLNLGDVTNIIHLIRTMKDNVDRNVISYWSVEPLSLDDFIRASSV</sequence>
<organism evidence="4">
    <name type="scientific">Proboscia inermis</name>
    <dbReference type="NCBI Taxonomy" id="420281"/>
    <lineage>
        <taxon>Eukaryota</taxon>
        <taxon>Sar</taxon>
        <taxon>Stramenopiles</taxon>
        <taxon>Ochrophyta</taxon>
        <taxon>Bacillariophyta</taxon>
        <taxon>Coscinodiscophyceae</taxon>
        <taxon>Rhizosoleniophycidae</taxon>
        <taxon>Rhizosoleniales</taxon>
        <taxon>Rhizosoleniaceae</taxon>
        <taxon>Proboscia</taxon>
    </lineage>
</organism>
<evidence type="ECO:0000259" key="3">
    <source>
        <dbReference type="Pfam" id="PF00005"/>
    </source>
</evidence>
<dbReference type="PANTHER" id="PTHR19229:SF36">
    <property type="entry name" value="ATP-BINDING CASSETTE SUB-FAMILY A MEMBER 2"/>
    <property type="match status" value="1"/>
</dbReference>
<dbReference type="InterPro" id="IPR026082">
    <property type="entry name" value="ABCA"/>
</dbReference>
<name>A0A7S0CHP6_9STRA</name>
<proteinExistence type="predicted"/>
<keyword evidence="2" id="KW-0677">Repeat</keyword>
<gene>
    <name evidence="4" type="ORF">PINE0816_LOCUS20040</name>
</gene>
<feature type="domain" description="ABC transporter" evidence="3">
    <location>
        <begin position="2"/>
        <end position="122"/>
    </location>
</feature>
<dbReference type="GO" id="GO:0005319">
    <property type="term" value="F:lipid transporter activity"/>
    <property type="evidence" value="ECO:0007669"/>
    <property type="project" value="TreeGrafter"/>
</dbReference>
<dbReference type="PANTHER" id="PTHR19229">
    <property type="entry name" value="ATP-BINDING CASSETTE TRANSPORTER SUBFAMILY A ABCA"/>
    <property type="match status" value="1"/>
</dbReference>
<accession>A0A7S0CHP6</accession>
<dbReference type="AlphaFoldDB" id="A0A7S0CHP6"/>
<dbReference type="InterPro" id="IPR003439">
    <property type="entry name" value="ABC_transporter-like_ATP-bd"/>
</dbReference>
<dbReference type="Pfam" id="PF00005">
    <property type="entry name" value="ABC_tran"/>
    <property type="match status" value="1"/>
</dbReference>
<evidence type="ECO:0000256" key="1">
    <source>
        <dbReference type="ARBA" id="ARBA00022448"/>
    </source>
</evidence>
<evidence type="ECO:0000313" key="4">
    <source>
        <dbReference type="EMBL" id="CAD8423881.1"/>
    </source>
</evidence>